<feature type="signal peptide" evidence="12">
    <location>
        <begin position="1"/>
        <end position="17"/>
    </location>
</feature>
<dbReference type="GO" id="GO:0031640">
    <property type="term" value="P:killing of cells of another organism"/>
    <property type="evidence" value="ECO:0007669"/>
    <property type="project" value="UniProtKB-KW"/>
</dbReference>
<keyword evidence="12" id="KW-0732">Signal</keyword>
<comment type="function">
    <text evidence="10">This enzyme has both lysozyme (acetylmuramidase) and diacetylmuramidase activities.</text>
</comment>
<evidence type="ECO:0000256" key="8">
    <source>
        <dbReference type="ARBA" id="ARBA00023157"/>
    </source>
</evidence>
<proteinExistence type="inferred from homology"/>
<evidence type="ECO:0000256" key="5">
    <source>
        <dbReference type="ARBA" id="ARBA00022529"/>
    </source>
</evidence>
<dbReference type="PROSITE" id="PS51904">
    <property type="entry name" value="GLYCOSYL_HYDROL_F25_2"/>
    <property type="match status" value="1"/>
</dbReference>
<evidence type="ECO:0000256" key="1">
    <source>
        <dbReference type="ARBA" id="ARBA00000632"/>
    </source>
</evidence>
<dbReference type="Proteomes" id="UP000235672">
    <property type="component" value="Unassembled WGS sequence"/>
</dbReference>
<reference evidence="13 14" key="1">
    <citation type="submission" date="2016-05" db="EMBL/GenBank/DDBJ databases">
        <title>A degradative enzymes factory behind the ericoid mycorrhizal symbiosis.</title>
        <authorList>
            <consortium name="DOE Joint Genome Institute"/>
            <person name="Martino E."/>
            <person name="Morin E."/>
            <person name="Grelet G."/>
            <person name="Kuo A."/>
            <person name="Kohler A."/>
            <person name="Daghino S."/>
            <person name="Barry K."/>
            <person name="Choi C."/>
            <person name="Cichocki N."/>
            <person name="Clum A."/>
            <person name="Copeland A."/>
            <person name="Hainaut M."/>
            <person name="Haridas S."/>
            <person name="Labutti K."/>
            <person name="Lindquist E."/>
            <person name="Lipzen A."/>
            <person name="Khouja H.-R."/>
            <person name="Murat C."/>
            <person name="Ohm R."/>
            <person name="Olson A."/>
            <person name="Spatafora J."/>
            <person name="Veneault-Fourrey C."/>
            <person name="Henrissat B."/>
            <person name="Grigoriev I."/>
            <person name="Martin F."/>
            <person name="Perotto S."/>
        </authorList>
    </citation>
    <scope>NUCLEOTIDE SEQUENCE [LARGE SCALE GENOMIC DNA]</scope>
    <source>
        <strain evidence="13 14">UAMH 7357</strain>
    </source>
</reference>
<comment type="similarity">
    <text evidence="3 11">Belongs to the glycosyl hydrolase 25 family.</text>
</comment>
<protein>
    <recommendedName>
        <fullName evidence="11">Lysozyme</fullName>
        <ecNumber evidence="11">3.2.1.17</ecNumber>
    </recommendedName>
</protein>
<comment type="subcellular location">
    <subcellularLocation>
        <location evidence="2">Secreted</location>
    </subcellularLocation>
</comment>
<dbReference type="AlphaFoldDB" id="A0A2J6PJY7"/>
<sequence length="233" mass="25093">MKSSAVIFASILGLVSASPSRFDKRSQPQGLDVSGWQGDVNWSQVKANGASFAMIKATESTDYINAYFAQQYNGAYNVGLIRGAYHFAHPGQSSGAAQADYFLAHGGGWSADGKTLPGMIDLEANGAQTCWGISASEMVSFIHDFGNTYHARTGRYPMIYCGASWWNECTGSNTGFAANYPLVLADWASSRGALPAGWSYETFWQYANSGKFPGDQDLFNGDEAGLKRMALGH</sequence>
<dbReference type="InterPro" id="IPR018077">
    <property type="entry name" value="Glyco_hydro_fam25_subgr"/>
</dbReference>
<evidence type="ECO:0000256" key="3">
    <source>
        <dbReference type="ARBA" id="ARBA00010646"/>
    </source>
</evidence>
<name>A0A2J6PJY7_9HELO</name>
<dbReference type="PANTHER" id="PTHR34135">
    <property type="entry name" value="LYSOZYME"/>
    <property type="match status" value="1"/>
</dbReference>
<dbReference type="GO" id="GO:0005576">
    <property type="term" value="C:extracellular region"/>
    <property type="evidence" value="ECO:0007669"/>
    <property type="project" value="UniProtKB-SubCell"/>
</dbReference>
<dbReference type="Gene3D" id="3.20.20.80">
    <property type="entry name" value="Glycosidases"/>
    <property type="match status" value="1"/>
</dbReference>
<comment type="catalytic activity">
    <reaction evidence="1 11">
        <text>Hydrolysis of (1-&gt;4)-beta-linkages between N-acetylmuramic acid and N-acetyl-D-glucosamine residues in a peptidoglycan and between N-acetyl-D-glucosamine residues in chitodextrins.</text>
        <dbReference type="EC" id="3.2.1.17"/>
    </reaction>
</comment>
<evidence type="ECO:0000256" key="6">
    <source>
        <dbReference type="ARBA" id="ARBA00022638"/>
    </source>
</evidence>
<evidence type="ECO:0000256" key="7">
    <source>
        <dbReference type="ARBA" id="ARBA00022801"/>
    </source>
</evidence>
<dbReference type="InterPro" id="IPR002053">
    <property type="entry name" value="Glyco_hydro_25"/>
</dbReference>
<dbReference type="PROSITE" id="PS00953">
    <property type="entry name" value="GLYCOSYL_HYDROL_F25_1"/>
    <property type="match status" value="1"/>
</dbReference>
<dbReference type="InterPro" id="IPR017853">
    <property type="entry name" value="GH"/>
</dbReference>
<keyword evidence="14" id="KW-1185">Reference proteome</keyword>
<dbReference type="OrthoDB" id="6590422at2759"/>
<dbReference type="SMART" id="SM00641">
    <property type="entry name" value="Glyco_25"/>
    <property type="match status" value="1"/>
</dbReference>
<evidence type="ECO:0000256" key="12">
    <source>
        <dbReference type="SAM" id="SignalP"/>
    </source>
</evidence>
<dbReference type="Pfam" id="PF01183">
    <property type="entry name" value="Glyco_hydro_25"/>
    <property type="match status" value="1"/>
</dbReference>
<keyword evidence="9 11" id="KW-0326">Glycosidase</keyword>
<dbReference type="InterPro" id="IPR008270">
    <property type="entry name" value="Glyco_hydro_25_AS"/>
</dbReference>
<evidence type="ECO:0000313" key="14">
    <source>
        <dbReference type="Proteomes" id="UP000235672"/>
    </source>
</evidence>
<dbReference type="SUPFAM" id="SSF51445">
    <property type="entry name" value="(Trans)glycosidases"/>
    <property type="match status" value="1"/>
</dbReference>
<feature type="chain" id="PRO_5014316985" description="Lysozyme" evidence="12">
    <location>
        <begin position="18"/>
        <end position="233"/>
    </location>
</feature>
<evidence type="ECO:0000256" key="4">
    <source>
        <dbReference type="ARBA" id="ARBA00022525"/>
    </source>
</evidence>
<keyword evidence="8" id="KW-1015">Disulfide bond</keyword>
<accession>A0A2J6PJY7</accession>
<dbReference type="EMBL" id="KZ613522">
    <property type="protein sequence ID" value="PMD14372.1"/>
    <property type="molecule type" value="Genomic_DNA"/>
</dbReference>
<gene>
    <name evidence="13" type="ORF">NA56DRAFT_754846</name>
</gene>
<keyword evidence="7 11" id="KW-0378">Hydrolase</keyword>
<keyword evidence="4" id="KW-0964">Secreted</keyword>
<evidence type="ECO:0000256" key="11">
    <source>
        <dbReference type="RuleBase" id="RU361176"/>
    </source>
</evidence>
<dbReference type="GO" id="GO:0003796">
    <property type="term" value="F:lysozyme activity"/>
    <property type="evidence" value="ECO:0007669"/>
    <property type="project" value="UniProtKB-EC"/>
</dbReference>
<dbReference type="FunFam" id="3.20.20.80:FF:000060">
    <property type="entry name" value="Lysozyme M1"/>
    <property type="match status" value="1"/>
</dbReference>
<dbReference type="EC" id="3.2.1.17" evidence="11"/>
<dbReference type="GO" id="GO:0016052">
    <property type="term" value="P:carbohydrate catabolic process"/>
    <property type="evidence" value="ECO:0007669"/>
    <property type="project" value="TreeGrafter"/>
</dbReference>
<dbReference type="CDD" id="cd06412">
    <property type="entry name" value="GH25_CH-type"/>
    <property type="match status" value="1"/>
</dbReference>
<organism evidence="13 14">
    <name type="scientific">Hyaloscypha hepaticicola</name>
    <dbReference type="NCBI Taxonomy" id="2082293"/>
    <lineage>
        <taxon>Eukaryota</taxon>
        <taxon>Fungi</taxon>
        <taxon>Dikarya</taxon>
        <taxon>Ascomycota</taxon>
        <taxon>Pezizomycotina</taxon>
        <taxon>Leotiomycetes</taxon>
        <taxon>Helotiales</taxon>
        <taxon>Hyaloscyphaceae</taxon>
        <taxon>Hyaloscypha</taxon>
    </lineage>
</organism>
<evidence type="ECO:0000256" key="9">
    <source>
        <dbReference type="ARBA" id="ARBA00023295"/>
    </source>
</evidence>
<evidence type="ECO:0000313" key="13">
    <source>
        <dbReference type="EMBL" id="PMD14372.1"/>
    </source>
</evidence>
<evidence type="ECO:0000256" key="2">
    <source>
        <dbReference type="ARBA" id="ARBA00004613"/>
    </source>
</evidence>
<dbReference type="GO" id="GO:0009253">
    <property type="term" value="P:peptidoglycan catabolic process"/>
    <property type="evidence" value="ECO:0007669"/>
    <property type="project" value="InterPro"/>
</dbReference>
<evidence type="ECO:0000256" key="10">
    <source>
        <dbReference type="ARBA" id="ARBA00055588"/>
    </source>
</evidence>
<dbReference type="PANTHER" id="PTHR34135:SF2">
    <property type="entry name" value="LYSOZYME"/>
    <property type="match status" value="1"/>
</dbReference>
<keyword evidence="5" id="KW-0929">Antimicrobial</keyword>
<dbReference type="GO" id="GO:0042742">
    <property type="term" value="P:defense response to bacterium"/>
    <property type="evidence" value="ECO:0007669"/>
    <property type="project" value="UniProtKB-KW"/>
</dbReference>
<dbReference type="GO" id="GO:0016998">
    <property type="term" value="P:cell wall macromolecule catabolic process"/>
    <property type="evidence" value="ECO:0007669"/>
    <property type="project" value="InterPro"/>
</dbReference>
<keyword evidence="6" id="KW-0081">Bacteriolytic enzyme</keyword>